<proteinExistence type="predicted"/>
<dbReference type="EMBL" id="CAKOFQ010006793">
    <property type="protein sequence ID" value="CAH1972009.1"/>
    <property type="molecule type" value="Genomic_DNA"/>
</dbReference>
<reference evidence="1" key="1">
    <citation type="submission" date="2022-03" db="EMBL/GenBank/DDBJ databases">
        <authorList>
            <person name="Sayadi A."/>
        </authorList>
    </citation>
    <scope>NUCLEOTIDE SEQUENCE</scope>
</reference>
<evidence type="ECO:0000313" key="1">
    <source>
        <dbReference type="EMBL" id="CAH1972009.1"/>
    </source>
</evidence>
<name>A0A9P0KBP2_ACAOB</name>
<evidence type="ECO:0000313" key="2">
    <source>
        <dbReference type="Proteomes" id="UP001152888"/>
    </source>
</evidence>
<keyword evidence="2" id="KW-1185">Reference proteome</keyword>
<dbReference type="Proteomes" id="UP001152888">
    <property type="component" value="Unassembled WGS sequence"/>
</dbReference>
<dbReference type="AlphaFoldDB" id="A0A9P0KBP2"/>
<sequence length="61" mass="6801">MPWSTHSCTPVDVFMPPTELPEANCNPLSVIVQKSWNLHCIPSFLDFLRKGSVSTSHCKSV</sequence>
<protein>
    <submittedName>
        <fullName evidence="1">Uncharacterized protein</fullName>
    </submittedName>
</protein>
<organism evidence="1 2">
    <name type="scientific">Acanthoscelides obtectus</name>
    <name type="common">Bean weevil</name>
    <name type="synonym">Bruchus obtectus</name>
    <dbReference type="NCBI Taxonomy" id="200917"/>
    <lineage>
        <taxon>Eukaryota</taxon>
        <taxon>Metazoa</taxon>
        <taxon>Ecdysozoa</taxon>
        <taxon>Arthropoda</taxon>
        <taxon>Hexapoda</taxon>
        <taxon>Insecta</taxon>
        <taxon>Pterygota</taxon>
        <taxon>Neoptera</taxon>
        <taxon>Endopterygota</taxon>
        <taxon>Coleoptera</taxon>
        <taxon>Polyphaga</taxon>
        <taxon>Cucujiformia</taxon>
        <taxon>Chrysomeloidea</taxon>
        <taxon>Chrysomelidae</taxon>
        <taxon>Bruchinae</taxon>
        <taxon>Bruchini</taxon>
        <taxon>Acanthoscelides</taxon>
    </lineage>
</organism>
<comment type="caution">
    <text evidence="1">The sequence shown here is derived from an EMBL/GenBank/DDBJ whole genome shotgun (WGS) entry which is preliminary data.</text>
</comment>
<gene>
    <name evidence="1" type="ORF">ACAOBT_LOCUS9756</name>
</gene>
<accession>A0A9P0KBP2</accession>